<dbReference type="AlphaFoldDB" id="A0A060S7D2"/>
<accession>A0A060S7D2</accession>
<evidence type="ECO:0000313" key="2">
    <source>
        <dbReference type="Proteomes" id="UP000029665"/>
    </source>
</evidence>
<reference evidence="1" key="1">
    <citation type="submission" date="2014-01" db="EMBL/GenBank/DDBJ databases">
        <title>The genome of the white-rot fungus Pycnoporus cinnabarinus: a basidiomycete model with a versatile arsenal for lignocellulosic biomass breakdown.</title>
        <authorList>
            <person name="Levasseur A."/>
            <person name="Lomascolo A."/>
            <person name="Ruiz-Duenas F.J."/>
            <person name="Uzan E."/>
            <person name="Piumi F."/>
            <person name="Kues U."/>
            <person name="Ram A.F.J."/>
            <person name="Murat C."/>
            <person name="Haon M."/>
            <person name="Benoit I."/>
            <person name="Arfi Y."/>
            <person name="Chevret D."/>
            <person name="Drula E."/>
            <person name="Kwon M.J."/>
            <person name="Gouret P."/>
            <person name="Lesage-Meessen L."/>
            <person name="Lombard V."/>
            <person name="Mariette J."/>
            <person name="Noirot C."/>
            <person name="Park J."/>
            <person name="Patyshakuliyeva A."/>
            <person name="Wieneger R.A.B."/>
            <person name="Wosten H.A.B."/>
            <person name="Martin F."/>
            <person name="Coutinho P.M."/>
            <person name="de Vries R."/>
            <person name="Martinez A.T."/>
            <person name="Klopp C."/>
            <person name="Pontarotti P."/>
            <person name="Henrissat B."/>
            <person name="Record E."/>
        </authorList>
    </citation>
    <scope>NUCLEOTIDE SEQUENCE [LARGE SCALE GENOMIC DNA]</scope>
    <source>
        <strain evidence="1">BRFM137</strain>
    </source>
</reference>
<sequence>MYTAFTISGDATTHRKINLEARHMAVRAPVSYSSVSPSESSSLRPPLLDVTPQQRLLGVESSPDHTSESQVRGWKKKLTSVTTAFNQSPLARRAGETISVEDTVMKLSGMGGDHAADQLKTTNLIETWKKDITHLVLGRDHLHESLDSPASLSTLGRLLQHAAASAVSIAGGGTAWAALPADVQMASMVESTKQATMDLGRDLYEALPDEEKRPLNLFLRVGCTMHKDLNSVKGGNAAMMAAWTDLELKPPILLANKENASALRDIDVDAVIGASSLLLNEDLTAAELRALESSARGAVKLTSLAGALFNHKDSKKGHHDTYNFYFREVVGHSLRFPDTSNTRYQSHCTAAAELLVHHQQYLNFLVIIRDRKERPGFNHLEENVYKGLQDIPTLTELAALTLYAQAITHPYMRIARSSQNGLKLGPLHDKLQCHIQVLIDHPELLLGDAADYRKATLDGKLWERPEAVETVHKMAQNFPHLRQIFVAFLQGALTTWGRFSQEFAKGGAIDCATEAELDTAWVSSTNDHNEGALGSRCSWSHSRPNASEAYYNAQAKYHSNATEDFIQAHLHLPEDQQHLRAVARSLDSSGHESIRRQEQVVHAVTQAAQGARAREERDRKAEEARVKVEATILILDSGMLEKLTRDQMEEQLEVYRKLENDKEVPLKSKIPTRAAKLDTLRNALTRYQVRQSTLP</sequence>
<evidence type="ECO:0000313" key="1">
    <source>
        <dbReference type="EMBL" id="CDO70146.1"/>
    </source>
</evidence>
<comment type="caution">
    <text evidence="1">The sequence shown here is derived from an EMBL/GenBank/DDBJ whole genome shotgun (WGS) entry which is preliminary data.</text>
</comment>
<name>A0A060S7D2_PYCCI</name>
<proteinExistence type="predicted"/>
<dbReference type="HOGENOM" id="CLU_006824_0_0_1"/>
<dbReference type="EMBL" id="CCBP010000068">
    <property type="protein sequence ID" value="CDO70146.1"/>
    <property type="molecule type" value="Genomic_DNA"/>
</dbReference>
<dbReference type="STRING" id="5643.A0A060S7D2"/>
<gene>
    <name evidence="1" type="ORF">BN946_scf184783.g30</name>
</gene>
<dbReference type="OMA" id="HELRMQC"/>
<protein>
    <submittedName>
        <fullName evidence="1">Uncharacterized protein</fullName>
    </submittedName>
</protein>
<dbReference type="Proteomes" id="UP000029665">
    <property type="component" value="Unassembled WGS sequence"/>
</dbReference>
<dbReference type="OrthoDB" id="2751128at2759"/>
<organism evidence="1 2">
    <name type="scientific">Pycnoporus cinnabarinus</name>
    <name type="common">Cinnabar-red polypore</name>
    <name type="synonym">Trametes cinnabarina</name>
    <dbReference type="NCBI Taxonomy" id="5643"/>
    <lineage>
        <taxon>Eukaryota</taxon>
        <taxon>Fungi</taxon>
        <taxon>Dikarya</taxon>
        <taxon>Basidiomycota</taxon>
        <taxon>Agaricomycotina</taxon>
        <taxon>Agaricomycetes</taxon>
        <taxon>Polyporales</taxon>
        <taxon>Polyporaceae</taxon>
        <taxon>Trametes</taxon>
    </lineage>
</organism>
<keyword evidence="2" id="KW-1185">Reference proteome</keyword>